<keyword evidence="3 6" id="KW-0812">Transmembrane</keyword>
<organism evidence="7 8">
    <name type="scientific">Mythimna separata</name>
    <name type="common">Oriental armyworm</name>
    <name type="synonym">Pseudaletia separata</name>
    <dbReference type="NCBI Taxonomy" id="271217"/>
    <lineage>
        <taxon>Eukaryota</taxon>
        <taxon>Metazoa</taxon>
        <taxon>Ecdysozoa</taxon>
        <taxon>Arthropoda</taxon>
        <taxon>Hexapoda</taxon>
        <taxon>Insecta</taxon>
        <taxon>Pterygota</taxon>
        <taxon>Neoptera</taxon>
        <taxon>Endopterygota</taxon>
        <taxon>Lepidoptera</taxon>
        <taxon>Glossata</taxon>
        <taxon>Ditrysia</taxon>
        <taxon>Noctuoidea</taxon>
        <taxon>Noctuidae</taxon>
        <taxon>Noctuinae</taxon>
        <taxon>Hadenini</taxon>
        <taxon>Mythimna</taxon>
    </lineage>
</organism>
<dbReference type="Pfam" id="PF08395">
    <property type="entry name" value="7tm_7"/>
    <property type="match status" value="1"/>
</dbReference>
<accession>A0AAD7YXL8</accession>
<evidence type="ECO:0000256" key="1">
    <source>
        <dbReference type="ARBA" id="ARBA00004651"/>
    </source>
</evidence>
<dbReference type="GO" id="GO:0005886">
    <property type="term" value="C:plasma membrane"/>
    <property type="evidence" value="ECO:0007669"/>
    <property type="project" value="UniProtKB-SubCell"/>
</dbReference>
<evidence type="ECO:0000256" key="2">
    <source>
        <dbReference type="ARBA" id="ARBA00022475"/>
    </source>
</evidence>
<proteinExistence type="predicted"/>
<comment type="caution">
    <text evidence="7">The sequence shown here is derived from an EMBL/GenBank/DDBJ whole genome shotgun (WGS) entry which is preliminary data.</text>
</comment>
<dbReference type="EMBL" id="JARGEI010000006">
    <property type="protein sequence ID" value="KAJ8730194.1"/>
    <property type="molecule type" value="Genomic_DNA"/>
</dbReference>
<dbReference type="InterPro" id="IPR013604">
    <property type="entry name" value="7TM_chemorcpt"/>
</dbReference>
<name>A0AAD7YXL8_MYTSE</name>
<keyword evidence="4 6" id="KW-1133">Transmembrane helix</keyword>
<protein>
    <submittedName>
        <fullName evidence="7">Uncharacterized protein</fullName>
    </submittedName>
</protein>
<keyword evidence="5 6" id="KW-0472">Membrane</keyword>
<evidence type="ECO:0000256" key="5">
    <source>
        <dbReference type="ARBA" id="ARBA00023136"/>
    </source>
</evidence>
<evidence type="ECO:0000256" key="3">
    <source>
        <dbReference type="ARBA" id="ARBA00022692"/>
    </source>
</evidence>
<evidence type="ECO:0000256" key="6">
    <source>
        <dbReference type="SAM" id="Phobius"/>
    </source>
</evidence>
<evidence type="ECO:0000313" key="7">
    <source>
        <dbReference type="EMBL" id="KAJ8730194.1"/>
    </source>
</evidence>
<dbReference type="Proteomes" id="UP001231518">
    <property type="component" value="Chromosome 9"/>
</dbReference>
<feature type="transmembrane region" description="Helical" evidence="6">
    <location>
        <begin position="134"/>
        <end position="152"/>
    </location>
</feature>
<gene>
    <name evidence="7" type="ORF">PYW07_017232</name>
</gene>
<comment type="subcellular location">
    <subcellularLocation>
        <location evidence="1">Cell membrane</location>
        <topology evidence="1">Multi-pass membrane protein</topology>
    </subcellularLocation>
</comment>
<keyword evidence="2" id="KW-1003">Cell membrane</keyword>
<dbReference type="AlphaFoldDB" id="A0AAD7YXL8"/>
<evidence type="ECO:0000313" key="8">
    <source>
        <dbReference type="Proteomes" id="UP001231518"/>
    </source>
</evidence>
<evidence type="ECO:0000256" key="4">
    <source>
        <dbReference type="ARBA" id="ARBA00022989"/>
    </source>
</evidence>
<sequence>MRETQELNVEQADVSRITVNHDKLSKWTKAYENINDTSNLFNLMFSKQRSESMMMMLVNLFSMIVFLMALFVISRGGQKILNSSMQLQQKICEFGLHALDNEKYYKCTKDLLRFVRTRPIRVHVFGTLDVNMSMLPSIVALFTTYSVIALQFNNVL</sequence>
<reference evidence="7" key="1">
    <citation type="submission" date="2023-03" db="EMBL/GenBank/DDBJ databases">
        <title>Chromosome-level genomes of two armyworms, Mythimna separata and Mythimna loreyi, provide insights into the biosynthesis and reception of sex pheromones.</title>
        <authorList>
            <person name="Zhao H."/>
        </authorList>
    </citation>
    <scope>NUCLEOTIDE SEQUENCE</scope>
    <source>
        <strain evidence="7">BeijingLab</strain>
        <tissue evidence="7">Pupa</tissue>
    </source>
</reference>
<feature type="transmembrane region" description="Helical" evidence="6">
    <location>
        <begin position="53"/>
        <end position="73"/>
    </location>
</feature>
<dbReference type="GO" id="GO:0050909">
    <property type="term" value="P:sensory perception of taste"/>
    <property type="evidence" value="ECO:0007669"/>
    <property type="project" value="InterPro"/>
</dbReference>
<keyword evidence="8" id="KW-1185">Reference proteome</keyword>